<gene>
    <name evidence="2" type="ORF">GCM10011514_22640</name>
</gene>
<reference evidence="2" key="1">
    <citation type="journal article" date="2014" name="Int. J. Syst. Evol. Microbiol.">
        <title>Complete genome sequence of Corynebacterium casei LMG S-19264T (=DSM 44701T), isolated from a smear-ripened cheese.</title>
        <authorList>
            <consortium name="US DOE Joint Genome Institute (JGI-PGF)"/>
            <person name="Walter F."/>
            <person name="Albersmeier A."/>
            <person name="Kalinowski J."/>
            <person name="Ruckert C."/>
        </authorList>
    </citation>
    <scope>NUCLEOTIDE SEQUENCE</scope>
    <source>
        <strain evidence="2">CGMCC 1.15958</strain>
    </source>
</reference>
<dbReference type="AlphaFoldDB" id="A0A916YRZ4"/>
<dbReference type="InterPro" id="IPR036514">
    <property type="entry name" value="SGNH_hydro_sf"/>
</dbReference>
<comment type="caution">
    <text evidence="2">The sequence shown here is derived from an EMBL/GenBank/DDBJ whole genome shotgun (WGS) entry which is preliminary data.</text>
</comment>
<name>A0A916YRZ4_9BACT</name>
<dbReference type="CDD" id="cd01832">
    <property type="entry name" value="SGNH_hydrolase_like_1"/>
    <property type="match status" value="1"/>
</dbReference>
<accession>A0A916YRZ4</accession>
<dbReference type="Pfam" id="PF13472">
    <property type="entry name" value="Lipase_GDSL_2"/>
    <property type="match status" value="1"/>
</dbReference>
<evidence type="ECO:0000259" key="1">
    <source>
        <dbReference type="Pfam" id="PF13472"/>
    </source>
</evidence>
<reference evidence="2" key="2">
    <citation type="submission" date="2020-09" db="EMBL/GenBank/DDBJ databases">
        <authorList>
            <person name="Sun Q."/>
            <person name="Zhou Y."/>
        </authorList>
    </citation>
    <scope>NUCLEOTIDE SEQUENCE</scope>
    <source>
        <strain evidence="2">CGMCC 1.15958</strain>
    </source>
</reference>
<dbReference type="EMBL" id="BMKK01000004">
    <property type="protein sequence ID" value="GGD58040.1"/>
    <property type="molecule type" value="Genomic_DNA"/>
</dbReference>
<keyword evidence="3" id="KW-1185">Reference proteome</keyword>
<evidence type="ECO:0000313" key="2">
    <source>
        <dbReference type="EMBL" id="GGD58040.1"/>
    </source>
</evidence>
<proteinExistence type="predicted"/>
<evidence type="ECO:0000313" key="3">
    <source>
        <dbReference type="Proteomes" id="UP000609064"/>
    </source>
</evidence>
<dbReference type="GO" id="GO:0016788">
    <property type="term" value="F:hydrolase activity, acting on ester bonds"/>
    <property type="evidence" value="ECO:0007669"/>
    <property type="project" value="UniProtKB-ARBA"/>
</dbReference>
<dbReference type="Proteomes" id="UP000609064">
    <property type="component" value="Unassembled WGS sequence"/>
</dbReference>
<dbReference type="PANTHER" id="PTHR43784">
    <property type="entry name" value="GDSL-LIKE LIPASE/ACYLHYDROLASE, PUTATIVE (AFU_ORTHOLOGUE AFUA_2G00820)-RELATED"/>
    <property type="match status" value="1"/>
</dbReference>
<feature type="domain" description="SGNH hydrolase-type esterase" evidence="1">
    <location>
        <begin position="9"/>
        <end position="187"/>
    </location>
</feature>
<protein>
    <submittedName>
        <fullName evidence="2">Lysophospholipase</fullName>
    </submittedName>
</protein>
<dbReference type="InterPro" id="IPR013830">
    <property type="entry name" value="SGNH_hydro"/>
</dbReference>
<sequence>MTNGLSYLALGDSYTIGESVAENERWPVQLSKSLTKSGVEVASPQIIARTGWTTDELNAKIVSEKITKTYDLVSLLIGVNNQYRGRSIEQFRTEFIDLLETAIKFAGNKPERVFVVSIPDWGVTPFGGKGQNKTISEQIDLFNKVKKEETEKKGILFIDITPISRQAINDASLITEDGLHPSGKMYQQWVEKILPELLKKIKP</sequence>
<dbReference type="RefSeq" id="WP_229250638.1">
    <property type="nucleotide sequence ID" value="NZ_BMKK01000004.1"/>
</dbReference>
<dbReference type="Gene3D" id="3.40.50.1110">
    <property type="entry name" value="SGNH hydrolase"/>
    <property type="match status" value="1"/>
</dbReference>
<dbReference type="PANTHER" id="PTHR43784:SF2">
    <property type="entry name" value="GDSL-LIKE LIPASE_ACYLHYDROLASE, PUTATIVE (AFU_ORTHOLOGUE AFUA_2G00820)-RELATED"/>
    <property type="match status" value="1"/>
</dbReference>
<organism evidence="2 3">
    <name type="scientific">Emticicia aquatilis</name>
    <dbReference type="NCBI Taxonomy" id="1537369"/>
    <lineage>
        <taxon>Bacteria</taxon>
        <taxon>Pseudomonadati</taxon>
        <taxon>Bacteroidota</taxon>
        <taxon>Cytophagia</taxon>
        <taxon>Cytophagales</taxon>
        <taxon>Leadbetterellaceae</taxon>
        <taxon>Emticicia</taxon>
    </lineage>
</organism>
<dbReference type="SUPFAM" id="SSF52266">
    <property type="entry name" value="SGNH hydrolase"/>
    <property type="match status" value="1"/>
</dbReference>
<dbReference type="InterPro" id="IPR053140">
    <property type="entry name" value="GDSL_Rv0518-like"/>
</dbReference>